<feature type="chain" id="PRO_5012900711" description="C6 domain-containing protein" evidence="2">
    <location>
        <begin position="19"/>
        <end position="315"/>
    </location>
</feature>
<reference evidence="3 4" key="1">
    <citation type="journal article" date="2017" name="Curr. Biol.">
        <title>Genome architecture and evolution of a unichromosomal asexual nematode.</title>
        <authorList>
            <person name="Fradin H."/>
            <person name="Zegar C."/>
            <person name="Gutwein M."/>
            <person name="Lucas J."/>
            <person name="Kovtun M."/>
            <person name="Corcoran D."/>
            <person name="Baugh L.R."/>
            <person name="Kiontke K."/>
            <person name="Gunsalus K."/>
            <person name="Fitch D.H."/>
            <person name="Piano F."/>
        </authorList>
    </citation>
    <scope>NUCLEOTIDE SEQUENCE [LARGE SCALE GENOMIC DNA]</scope>
    <source>
        <strain evidence="3">PF1309</strain>
    </source>
</reference>
<feature type="compositionally biased region" description="Low complexity" evidence="1">
    <location>
        <begin position="259"/>
        <end position="274"/>
    </location>
</feature>
<dbReference type="EMBL" id="LIAE01007613">
    <property type="protein sequence ID" value="PAV78113.1"/>
    <property type="molecule type" value="Genomic_DNA"/>
</dbReference>
<dbReference type="PROSITE" id="PS51257">
    <property type="entry name" value="PROKAR_LIPOPROTEIN"/>
    <property type="match status" value="1"/>
</dbReference>
<sequence length="315" mass="33748">MKILIVACGLVAVISCGGYRSRKSNYDSNNYAPSNDYNTRTNYNQDSEYNRYENGYDIGGMSIFDFLSHFDRYNNDNEYRKGSSSSESYSSSDSHERKRKCKRCRRVKTTTFTSAPAGIALTASPLQQTTPEIEYSFDNGCKKAIITCPHTPGSTTNFYLLARTDSPLSSENQLPSGAASLAYGKRATAVVECDGKNWKANRLTNNAEVKFAEVSCYADPNPCTPAPDASPALLPAPVPPPQQTPATQISVPPGFQLVPASPAASESSPVAATADETAPASTLMKRPRRQRGAKVAMASPVDVVPSGGKGGKATG</sequence>
<comment type="caution">
    <text evidence="3">The sequence shown here is derived from an EMBL/GenBank/DDBJ whole genome shotgun (WGS) entry which is preliminary data.</text>
</comment>
<dbReference type="Proteomes" id="UP000218231">
    <property type="component" value="Unassembled WGS sequence"/>
</dbReference>
<dbReference type="AlphaFoldDB" id="A0A2A2KWD8"/>
<evidence type="ECO:0000256" key="1">
    <source>
        <dbReference type="SAM" id="MobiDB-lite"/>
    </source>
</evidence>
<organism evidence="3 4">
    <name type="scientific">Diploscapter pachys</name>
    <dbReference type="NCBI Taxonomy" id="2018661"/>
    <lineage>
        <taxon>Eukaryota</taxon>
        <taxon>Metazoa</taxon>
        <taxon>Ecdysozoa</taxon>
        <taxon>Nematoda</taxon>
        <taxon>Chromadorea</taxon>
        <taxon>Rhabditida</taxon>
        <taxon>Rhabditina</taxon>
        <taxon>Rhabditomorpha</taxon>
        <taxon>Rhabditoidea</taxon>
        <taxon>Rhabditidae</taxon>
        <taxon>Diploscapter</taxon>
    </lineage>
</organism>
<evidence type="ECO:0000313" key="4">
    <source>
        <dbReference type="Proteomes" id="UP000218231"/>
    </source>
</evidence>
<name>A0A2A2KWD8_9BILA</name>
<evidence type="ECO:0000256" key="2">
    <source>
        <dbReference type="SAM" id="SignalP"/>
    </source>
</evidence>
<proteinExistence type="predicted"/>
<feature type="compositionally biased region" description="Pro residues" evidence="1">
    <location>
        <begin position="234"/>
        <end position="243"/>
    </location>
</feature>
<evidence type="ECO:0000313" key="3">
    <source>
        <dbReference type="EMBL" id="PAV78113.1"/>
    </source>
</evidence>
<keyword evidence="2" id="KW-0732">Signal</keyword>
<gene>
    <name evidence="3" type="ORF">WR25_17374</name>
</gene>
<keyword evidence="4" id="KW-1185">Reference proteome</keyword>
<protein>
    <recommendedName>
        <fullName evidence="5">C6 domain-containing protein</fullName>
    </recommendedName>
</protein>
<evidence type="ECO:0008006" key="5">
    <source>
        <dbReference type="Google" id="ProtNLM"/>
    </source>
</evidence>
<feature type="region of interest" description="Disordered" evidence="1">
    <location>
        <begin position="228"/>
        <end position="315"/>
    </location>
</feature>
<feature type="signal peptide" evidence="2">
    <location>
        <begin position="1"/>
        <end position="18"/>
    </location>
</feature>
<accession>A0A2A2KWD8</accession>